<sequence length="65" mass="7145">MTTIYDVLVVGAGPSGIATAIECQLNGIHKVLLCEKEEQCCGMLRKYYKAHKRVDKVLPQASCGY</sequence>
<evidence type="ECO:0000313" key="2">
    <source>
        <dbReference type="Proteomes" id="UP000008387"/>
    </source>
</evidence>
<dbReference type="Gene3D" id="3.50.50.60">
    <property type="entry name" value="FAD/NAD(P)-binding domain"/>
    <property type="match status" value="1"/>
</dbReference>
<keyword evidence="2" id="KW-1185">Reference proteome</keyword>
<dbReference type="AlphaFoldDB" id="F8KTV3"/>
<dbReference type="HOGENOM" id="CLU_2843802_0_0_7"/>
<dbReference type="eggNOG" id="COG0492">
    <property type="taxonomic scope" value="Bacteria"/>
</dbReference>
<protein>
    <submittedName>
        <fullName evidence="1">NADPH oxioreductase that is part of the Pyruvate:Ferrodoxin Oxioreductase Complex</fullName>
    </submittedName>
</protein>
<name>F8KTV3_HELBC</name>
<reference evidence="1 2" key="1">
    <citation type="journal article" date="2011" name="J. Bacteriol.">
        <title>Genome sequence of Helicobacter bizzozeronii strain CIII-1, an isolate from human gastric mucosa.</title>
        <authorList>
            <person name="Schott T."/>
            <person name="Rossi M."/>
            <person name="Hanninen M.L."/>
        </authorList>
    </citation>
    <scope>NUCLEOTIDE SEQUENCE [LARGE SCALE GENOMIC DNA]</scope>
    <source>
        <strain evidence="1 2">CIII-1</strain>
    </source>
</reference>
<dbReference type="KEGG" id="hbi:HBZC1_12890"/>
<accession>F8KTV3</accession>
<dbReference type="Pfam" id="PF13738">
    <property type="entry name" value="Pyr_redox_3"/>
    <property type="match status" value="1"/>
</dbReference>
<proteinExistence type="predicted"/>
<dbReference type="InterPro" id="IPR036188">
    <property type="entry name" value="FAD/NAD-bd_sf"/>
</dbReference>
<organism evidence="1 2">
    <name type="scientific">Helicobacter bizzozeronii (strain CIII-1)</name>
    <dbReference type="NCBI Taxonomy" id="1002804"/>
    <lineage>
        <taxon>Bacteria</taxon>
        <taxon>Pseudomonadati</taxon>
        <taxon>Campylobacterota</taxon>
        <taxon>Epsilonproteobacteria</taxon>
        <taxon>Campylobacterales</taxon>
        <taxon>Helicobacteraceae</taxon>
        <taxon>Helicobacter</taxon>
    </lineage>
</organism>
<dbReference type="STRING" id="1002804.HBZC1_12890"/>
<evidence type="ECO:0000313" key="1">
    <source>
        <dbReference type="EMBL" id="CCB80275.1"/>
    </source>
</evidence>
<dbReference type="EMBL" id="FR871757">
    <property type="protein sequence ID" value="CCB80275.1"/>
    <property type="molecule type" value="Genomic_DNA"/>
</dbReference>
<gene>
    <name evidence="1" type="ordered locus">HBZC1_12890</name>
</gene>
<keyword evidence="1" id="KW-0670">Pyruvate</keyword>
<dbReference type="Proteomes" id="UP000008387">
    <property type="component" value="Chromosome"/>
</dbReference>
<dbReference type="SUPFAM" id="SSF51905">
    <property type="entry name" value="FAD/NAD(P)-binding domain"/>
    <property type="match status" value="1"/>
</dbReference>